<reference evidence="2 3" key="1">
    <citation type="submission" date="2024-10" db="EMBL/GenBank/DDBJ databases">
        <title>The Natural Products Discovery Center: Release of the First 8490 Sequenced Strains for Exploring Actinobacteria Biosynthetic Diversity.</title>
        <authorList>
            <person name="Kalkreuter E."/>
            <person name="Kautsar S.A."/>
            <person name="Yang D."/>
            <person name="Bader C.D."/>
            <person name="Teijaro C.N."/>
            <person name="Fluegel L."/>
            <person name="Davis C.M."/>
            <person name="Simpson J.R."/>
            <person name="Lauterbach L."/>
            <person name="Steele A.D."/>
            <person name="Gui C."/>
            <person name="Meng S."/>
            <person name="Li G."/>
            <person name="Viehrig K."/>
            <person name="Ye F."/>
            <person name="Su P."/>
            <person name="Kiefer A.F."/>
            <person name="Nichols A."/>
            <person name="Cepeda A.J."/>
            <person name="Yan W."/>
            <person name="Fan B."/>
            <person name="Jiang Y."/>
            <person name="Adhikari A."/>
            <person name="Zheng C.-J."/>
            <person name="Schuster L."/>
            <person name="Cowan T.M."/>
            <person name="Smanski M.J."/>
            <person name="Chevrette M.G."/>
            <person name="De Carvalho L.P.S."/>
            <person name="Shen B."/>
        </authorList>
    </citation>
    <scope>NUCLEOTIDE SEQUENCE [LARGE SCALE GENOMIC DNA]</scope>
    <source>
        <strain evidence="2 3">NPDC048229</strain>
    </source>
</reference>
<proteinExistence type="predicted"/>
<accession>A0ABW7C3Q3</accession>
<sequence>MTDQLTDGRAAPEGGAAEAPEPAAPAPAAGRPEAGAASAPATDTAPATVSGTGPEPAAVPVTEAAPAGTGAEAVVVPAAAPRGRRVLRAVARWTAAAVVCGGVGAGTALGITSLDRHQVPGLATESDGRWAYPALSLPALPADRPRPFTGANDAEIHWADTRRLLLPEPAGATSDARLTGGFVPTERYLALYGKDFRGEMRQALADSALRHVAARGWTMPDGTRTSVHVLRFTSVAHAQQFEDEVIRGGYSTDGVKTLPDGVELVLPEAFPDDIEVPDVRISAYREQQPYGPEQTRFAYVQAGDSIALVTLARKDGVATVPFQQTVTLQAQLLG</sequence>
<feature type="region of interest" description="Disordered" evidence="1">
    <location>
        <begin position="1"/>
        <end position="61"/>
    </location>
</feature>
<evidence type="ECO:0000313" key="3">
    <source>
        <dbReference type="Proteomes" id="UP001604282"/>
    </source>
</evidence>
<dbReference type="RefSeq" id="WP_189853147.1">
    <property type="nucleotide sequence ID" value="NZ_BMVV01000034.1"/>
</dbReference>
<keyword evidence="3" id="KW-1185">Reference proteome</keyword>
<dbReference type="EMBL" id="JBICZW010000037">
    <property type="protein sequence ID" value="MFG3193973.1"/>
    <property type="molecule type" value="Genomic_DNA"/>
</dbReference>
<evidence type="ECO:0000256" key="1">
    <source>
        <dbReference type="SAM" id="MobiDB-lite"/>
    </source>
</evidence>
<protein>
    <submittedName>
        <fullName evidence="2">Uncharacterized protein</fullName>
    </submittedName>
</protein>
<organism evidence="2 3">
    <name type="scientific">Streptomyces omiyaensis</name>
    <dbReference type="NCBI Taxonomy" id="68247"/>
    <lineage>
        <taxon>Bacteria</taxon>
        <taxon>Bacillati</taxon>
        <taxon>Actinomycetota</taxon>
        <taxon>Actinomycetes</taxon>
        <taxon>Kitasatosporales</taxon>
        <taxon>Streptomycetaceae</taxon>
        <taxon>Streptomyces</taxon>
    </lineage>
</organism>
<evidence type="ECO:0000313" key="2">
    <source>
        <dbReference type="EMBL" id="MFG3193973.1"/>
    </source>
</evidence>
<feature type="compositionally biased region" description="Low complexity" evidence="1">
    <location>
        <begin position="11"/>
        <end position="61"/>
    </location>
</feature>
<name>A0ABW7C3Q3_9ACTN</name>
<comment type="caution">
    <text evidence="2">The sequence shown here is derived from an EMBL/GenBank/DDBJ whole genome shotgun (WGS) entry which is preliminary data.</text>
</comment>
<dbReference type="Proteomes" id="UP001604282">
    <property type="component" value="Unassembled WGS sequence"/>
</dbReference>
<gene>
    <name evidence="2" type="ORF">ACGFYS_34235</name>
</gene>